<dbReference type="RefSeq" id="WP_153462165.1">
    <property type="nucleotide sequence ID" value="NZ_WBOF01000001.1"/>
</dbReference>
<keyword evidence="1" id="KW-0732">Signal</keyword>
<evidence type="ECO:0000313" key="2">
    <source>
        <dbReference type="EMBL" id="MQS13724.1"/>
    </source>
</evidence>
<dbReference type="Proteomes" id="UP000450000">
    <property type="component" value="Unassembled WGS sequence"/>
</dbReference>
<feature type="chain" id="PRO_5039455210" evidence="1">
    <location>
        <begin position="22"/>
        <end position="168"/>
    </location>
</feature>
<dbReference type="AlphaFoldDB" id="A0A6N7KUR3"/>
<accession>A0A6N7KUR3</accession>
<dbReference type="OrthoDB" id="3531020at2"/>
<dbReference type="PROSITE" id="PS51257">
    <property type="entry name" value="PROKAR_LIPOPROTEIN"/>
    <property type="match status" value="1"/>
</dbReference>
<proteinExistence type="predicted"/>
<protein>
    <submittedName>
        <fullName evidence="2">Uncharacterized protein</fullName>
    </submittedName>
</protein>
<dbReference type="EMBL" id="WBOF01000001">
    <property type="protein sequence ID" value="MQS13724.1"/>
    <property type="molecule type" value="Genomic_DNA"/>
</dbReference>
<organism evidence="2 3">
    <name type="scientific">Streptomyces kaniharaensis</name>
    <dbReference type="NCBI Taxonomy" id="212423"/>
    <lineage>
        <taxon>Bacteria</taxon>
        <taxon>Bacillati</taxon>
        <taxon>Actinomycetota</taxon>
        <taxon>Actinomycetes</taxon>
        <taxon>Kitasatosporales</taxon>
        <taxon>Streptomycetaceae</taxon>
        <taxon>Streptomyces</taxon>
    </lineage>
</organism>
<keyword evidence="3" id="KW-1185">Reference proteome</keyword>
<feature type="signal peptide" evidence="1">
    <location>
        <begin position="1"/>
        <end position="21"/>
    </location>
</feature>
<sequence length="168" mass="18146">MSYKRCVGRLVTTITLVLAVAACGDDASGPTMTRAQAKAQTESYIAQVVASLPQPVTTMTENDSDSFCFKNDAPSEEDGRVNIDTERKLPGVPLERHPDYFAAFRSQVESMGFKPTPDSALSAPSLFFTNNSNNFNASMTELGDADRTLEITFTSPCVWPNGAKPPKG</sequence>
<gene>
    <name evidence="2" type="ORF">F7Q99_15965</name>
</gene>
<reference evidence="2 3" key="1">
    <citation type="submission" date="2019-09" db="EMBL/GenBank/DDBJ databases">
        <title>Genome Sequences of Streptomyces kaniharaensis ATCC 21070.</title>
        <authorList>
            <person name="Zhu W."/>
            <person name="De Crecy-Lagard V."/>
            <person name="Richards N.G."/>
        </authorList>
    </citation>
    <scope>NUCLEOTIDE SEQUENCE [LARGE SCALE GENOMIC DNA]</scope>
    <source>
        <strain evidence="2 3">SF-557</strain>
    </source>
</reference>
<comment type="caution">
    <text evidence="2">The sequence shown here is derived from an EMBL/GenBank/DDBJ whole genome shotgun (WGS) entry which is preliminary data.</text>
</comment>
<name>A0A6N7KUR3_9ACTN</name>
<evidence type="ECO:0000313" key="3">
    <source>
        <dbReference type="Proteomes" id="UP000450000"/>
    </source>
</evidence>
<evidence type="ECO:0000256" key="1">
    <source>
        <dbReference type="SAM" id="SignalP"/>
    </source>
</evidence>